<comment type="caution">
    <text evidence="1">The sequence shown here is derived from an EMBL/GenBank/DDBJ whole genome shotgun (WGS) entry which is preliminary data.</text>
</comment>
<protein>
    <submittedName>
        <fullName evidence="1">Uncharacterized protein</fullName>
    </submittedName>
</protein>
<name>A0A3M7T4G9_BRAPC</name>
<dbReference type="AlphaFoldDB" id="A0A3M7T4G9"/>
<evidence type="ECO:0000313" key="1">
    <source>
        <dbReference type="EMBL" id="RNA42730.1"/>
    </source>
</evidence>
<evidence type="ECO:0000313" key="2">
    <source>
        <dbReference type="Proteomes" id="UP000276133"/>
    </source>
</evidence>
<sequence>MVCLVMVTFDFSIRNCLGWLRLISSESGVPGLQRASLSSILGLCISIFKTAYWATRPNMKN</sequence>
<organism evidence="1 2">
    <name type="scientific">Brachionus plicatilis</name>
    <name type="common">Marine rotifer</name>
    <name type="synonym">Brachionus muelleri</name>
    <dbReference type="NCBI Taxonomy" id="10195"/>
    <lineage>
        <taxon>Eukaryota</taxon>
        <taxon>Metazoa</taxon>
        <taxon>Spiralia</taxon>
        <taxon>Gnathifera</taxon>
        <taxon>Rotifera</taxon>
        <taxon>Eurotatoria</taxon>
        <taxon>Monogononta</taxon>
        <taxon>Pseudotrocha</taxon>
        <taxon>Ploima</taxon>
        <taxon>Brachionidae</taxon>
        <taxon>Brachionus</taxon>
    </lineage>
</organism>
<keyword evidence="2" id="KW-1185">Reference proteome</keyword>
<proteinExistence type="predicted"/>
<dbReference type="Proteomes" id="UP000276133">
    <property type="component" value="Unassembled WGS sequence"/>
</dbReference>
<accession>A0A3M7T4G9</accession>
<gene>
    <name evidence="1" type="ORF">BpHYR1_021829</name>
</gene>
<dbReference type="EMBL" id="REGN01000323">
    <property type="protein sequence ID" value="RNA42730.1"/>
    <property type="molecule type" value="Genomic_DNA"/>
</dbReference>
<reference evidence="1 2" key="1">
    <citation type="journal article" date="2018" name="Sci. Rep.">
        <title>Genomic signatures of local adaptation to the degree of environmental predictability in rotifers.</title>
        <authorList>
            <person name="Franch-Gras L."/>
            <person name="Hahn C."/>
            <person name="Garcia-Roger E.M."/>
            <person name="Carmona M.J."/>
            <person name="Serra M."/>
            <person name="Gomez A."/>
        </authorList>
    </citation>
    <scope>NUCLEOTIDE SEQUENCE [LARGE SCALE GENOMIC DNA]</scope>
    <source>
        <strain evidence="1">HYR1</strain>
    </source>
</reference>